<feature type="non-terminal residue" evidence="2">
    <location>
        <position position="1"/>
    </location>
</feature>
<protein>
    <submittedName>
        <fullName evidence="2">Uncharacterized protein</fullName>
    </submittedName>
</protein>
<keyword evidence="3" id="KW-1185">Reference proteome</keyword>
<feature type="region of interest" description="Disordered" evidence="1">
    <location>
        <begin position="1"/>
        <end position="52"/>
    </location>
</feature>
<feature type="compositionally biased region" description="Low complexity" evidence="1">
    <location>
        <begin position="19"/>
        <end position="28"/>
    </location>
</feature>
<sequence>FAGRASASHTGLRGKKASADSPTAAPSAVEEPQPSSSTANAIGNRRRHAQIK</sequence>
<proteinExistence type="predicted"/>
<organism evidence="2 3">
    <name type="scientific">Flavobacterium agri</name>
    <dbReference type="NCBI Taxonomy" id="2743471"/>
    <lineage>
        <taxon>Bacteria</taxon>
        <taxon>Pseudomonadati</taxon>
        <taxon>Bacteroidota</taxon>
        <taxon>Flavobacteriia</taxon>
        <taxon>Flavobacteriales</taxon>
        <taxon>Flavobacteriaceae</taxon>
        <taxon>Flavobacterium</taxon>
    </lineage>
</organism>
<evidence type="ECO:0000313" key="2">
    <source>
        <dbReference type="EMBL" id="NYA72531.1"/>
    </source>
</evidence>
<name>A0A7Y8Y4Y5_9FLAO</name>
<accession>A0A7Y8Y4Y5</accession>
<evidence type="ECO:0000256" key="1">
    <source>
        <dbReference type="SAM" id="MobiDB-lite"/>
    </source>
</evidence>
<dbReference type="EMBL" id="JACBJI010000008">
    <property type="protein sequence ID" value="NYA72531.1"/>
    <property type="molecule type" value="Genomic_DNA"/>
</dbReference>
<reference evidence="2 3" key="1">
    <citation type="submission" date="2020-07" db="EMBL/GenBank/DDBJ databases">
        <authorList>
            <person name="Sun Q."/>
        </authorList>
    </citation>
    <scope>NUCLEOTIDE SEQUENCE [LARGE SCALE GENOMIC DNA]</scope>
    <source>
        <strain evidence="2 3">MAH-1</strain>
    </source>
</reference>
<gene>
    <name evidence="2" type="ORF">HZF10_16490</name>
</gene>
<evidence type="ECO:0000313" key="3">
    <source>
        <dbReference type="Proteomes" id="UP000535020"/>
    </source>
</evidence>
<comment type="caution">
    <text evidence="2">The sequence shown here is derived from an EMBL/GenBank/DDBJ whole genome shotgun (WGS) entry which is preliminary data.</text>
</comment>
<dbReference type="Proteomes" id="UP000535020">
    <property type="component" value="Unassembled WGS sequence"/>
</dbReference>
<dbReference type="AlphaFoldDB" id="A0A7Y8Y4Y5"/>